<evidence type="ECO:0000313" key="5">
    <source>
        <dbReference type="EMBL" id="QDV55008.1"/>
    </source>
</evidence>
<evidence type="ECO:0000259" key="4">
    <source>
        <dbReference type="PROSITE" id="PS50949"/>
    </source>
</evidence>
<dbReference type="SUPFAM" id="SSF46785">
    <property type="entry name" value="Winged helix' DNA-binding domain"/>
    <property type="match status" value="1"/>
</dbReference>
<dbReference type="SUPFAM" id="SSF48008">
    <property type="entry name" value="GntR ligand-binding domain-like"/>
    <property type="match status" value="1"/>
</dbReference>
<keyword evidence="3" id="KW-0804">Transcription</keyword>
<sequence>MQLTPVPRRSSVDEVVERIRHEIESKGLSAGDRLPGEMELIKQLEVSRPVLREALARLRGLGLVEIQRGNGTFVAETDSLTSCVRMLRSAVTISPRELLSYTELRTAIEIQAVRQVAQRGTAADVAELRAILERLVSIDQPYEKSLELDFRFHRRILQAADNLLMQNIMEVIYEFVLTQMAQTTPSPADNELGHKLHIAIVDAIENRDPQAAELAMRQHMEVVLQRLTAMVDAIETDPKED</sequence>
<dbReference type="PRINTS" id="PR00035">
    <property type="entry name" value="HTHGNTR"/>
</dbReference>
<dbReference type="Pfam" id="PF07729">
    <property type="entry name" value="FCD"/>
    <property type="match status" value="1"/>
</dbReference>
<feature type="domain" description="HTH gntR-type" evidence="4">
    <location>
        <begin position="9"/>
        <end position="77"/>
    </location>
</feature>
<dbReference type="EMBL" id="CP036318">
    <property type="protein sequence ID" value="QDV55008.1"/>
    <property type="molecule type" value="Genomic_DNA"/>
</dbReference>
<dbReference type="GO" id="GO:0003700">
    <property type="term" value="F:DNA-binding transcription factor activity"/>
    <property type="evidence" value="ECO:0007669"/>
    <property type="project" value="InterPro"/>
</dbReference>
<dbReference type="SMART" id="SM00895">
    <property type="entry name" value="FCD"/>
    <property type="match status" value="1"/>
</dbReference>
<reference evidence="5 6" key="1">
    <citation type="submission" date="2019-02" db="EMBL/GenBank/DDBJ databases">
        <title>Deep-cultivation of Planctomycetes and their phenomic and genomic characterization uncovers novel biology.</title>
        <authorList>
            <person name="Wiegand S."/>
            <person name="Jogler M."/>
            <person name="Boedeker C."/>
            <person name="Pinto D."/>
            <person name="Vollmers J."/>
            <person name="Rivas-Marin E."/>
            <person name="Kohn T."/>
            <person name="Peeters S.H."/>
            <person name="Heuer A."/>
            <person name="Rast P."/>
            <person name="Oberbeckmann S."/>
            <person name="Bunk B."/>
            <person name="Jeske O."/>
            <person name="Meyerdierks A."/>
            <person name="Storesund J.E."/>
            <person name="Kallscheuer N."/>
            <person name="Luecker S."/>
            <person name="Lage O.M."/>
            <person name="Pohl T."/>
            <person name="Merkel B.J."/>
            <person name="Hornburger P."/>
            <person name="Mueller R.-W."/>
            <person name="Bruemmer F."/>
            <person name="Labrenz M."/>
            <person name="Spormann A.M."/>
            <person name="Op den Camp H."/>
            <person name="Overmann J."/>
            <person name="Amann R."/>
            <person name="Jetten M.S.M."/>
            <person name="Mascher T."/>
            <person name="Medema M.H."/>
            <person name="Devos D.P."/>
            <person name="Kaster A.-K."/>
            <person name="Ovreas L."/>
            <person name="Rohde M."/>
            <person name="Galperin M.Y."/>
            <person name="Jogler C."/>
        </authorList>
    </citation>
    <scope>NUCLEOTIDE SEQUENCE [LARGE SCALE GENOMIC DNA]</scope>
    <source>
        <strain evidence="5 6">Mal33</strain>
    </source>
</reference>
<evidence type="ECO:0000256" key="2">
    <source>
        <dbReference type="ARBA" id="ARBA00023125"/>
    </source>
</evidence>
<dbReference type="InterPro" id="IPR036388">
    <property type="entry name" value="WH-like_DNA-bd_sf"/>
</dbReference>
<dbReference type="InterPro" id="IPR011711">
    <property type="entry name" value="GntR_C"/>
</dbReference>
<dbReference type="CDD" id="cd07377">
    <property type="entry name" value="WHTH_GntR"/>
    <property type="match status" value="1"/>
</dbReference>
<organism evidence="5 6">
    <name type="scientific">Rosistilla oblonga</name>
    <dbReference type="NCBI Taxonomy" id="2527990"/>
    <lineage>
        <taxon>Bacteria</taxon>
        <taxon>Pseudomonadati</taxon>
        <taxon>Planctomycetota</taxon>
        <taxon>Planctomycetia</taxon>
        <taxon>Pirellulales</taxon>
        <taxon>Pirellulaceae</taxon>
        <taxon>Rosistilla</taxon>
    </lineage>
</organism>
<dbReference type="GO" id="GO:0003677">
    <property type="term" value="F:DNA binding"/>
    <property type="evidence" value="ECO:0007669"/>
    <property type="project" value="UniProtKB-KW"/>
</dbReference>
<dbReference type="InterPro" id="IPR036390">
    <property type="entry name" value="WH_DNA-bd_sf"/>
</dbReference>
<dbReference type="PANTHER" id="PTHR43537:SF5">
    <property type="entry name" value="UXU OPERON TRANSCRIPTIONAL REGULATOR"/>
    <property type="match status" value="1"/>
</dbReference>
<dbReference type="Gene3D" id="1.20.120.530">
    <property type="entry name" value="GntR ligand-binding domain-like"/>
    <property type="match status" value="1"/>
</dbReference>
<dbReference type="PROSITE" id="PS50949">
    <property type="entry name" value="HTH_GNTR"/>
    <property type="match status" value="1"/>
</dbReference>
<keyword evidence="2" id="KW-0238">DNA-binding</keyword>
<dbReference type="Proteomes" id="UP000316770">
    <property type="component" value="Chromosome"/>
</dbReference>
<keyword evidence="6" id="KW-1185">Reference proteome</keyword>
<dbReference type="InterPro" id="IPR008920">
    <property type="entry name" value="TF_FadR/GntR_C"/>
</dbReference>
<name>A0A518IPJ3_9BACT</name>
<dbReference type="PANTHER" id="PTHR43537">
    <property type="entry name" value="TRANSCRIPTIONAL REGULATOR, GNTR FAMILY"/>
    <property type="match status" value="1"/>
</dbReference>
<dbReference type="AlphaFoldDB" id="A0A518IPJ3"/>
<evidence type="ECO:0000313" key="6">
    <source>
        <dbReference type="Proteomes" id="UP000316770"/>
    </source>
</evidence>
<proteinExistence type="predicted"/>
<keyword evidence="1" id="KW-0805">Transcription regulation</keyword>
<dbReference type="SMART" id="SM00345">
    <property type="entry name" value="HTH_GNTR"/>
    <property type="match status" value="1"/>
</dbReference>
<gene>
    <name evidence="5" type="primary">lldR</name>
    <name evidence="5" type="ORF">Mal33_09760</name>
</gene>
<accession>A0A518IPJ3</accession>
<protein>
    <submittedName>
        <fullName evidence="5">L-lactate dehydrogenase operon regulatory protein</fullName>
    </submittedName>
</protein>
<dbReference type="Pfam" id="PF00392">
    <property type="entry name" value="GntR"/>
    <property type="match status" value="1"/>
</dbReference>
<evidence type="ECO:0000256" key="1">
    <source>
        <dbReference type="ARBA" id="ARBA00023015"/>
    </source>
</evidence>
<evidence type="ECO:0000256" key="3">
    <source>
        <dbReference type="ARBA" id="ARBA00023163"/>
    </source>
</evidence>
<dbReference type="Gene3D" id="1.10.10.10">
    <property type="entry name" value="Winged helix-like DNA-binding domain superfamily/Winged helix DNA-binding domain"/>
    <property type="match status" value="1"/>
</dbReference>
<dbReference type="InterPro" id="IPR000524">
    <property type="entry name" value="Tscrpt_reg_HTH_GntR"/>
</dbReference>
<dbReference type="RefSeq" id="WP_145282732.1">
    <property type="nucleotide sequence ID" value="NZ_CP036318.1"/>
</dbReference>